<reference evidence="9" key="2">
    <citation type="submission" date="2015-03" db="UniProtKB">
        <authorList>
            <consortium name="EnsemblPlants"/>
        </authorList>
    </citation>
    <scope>IDENTIFICATION</scope>
</reference>
<dbReference type="PROSITE" id="PS00108">
    <property type="entry name" value="PROTEIN_KINASE_ST"/>
    <property type="match status" value="1"/>
</dbReference>
<keyword evidence="3" id="KW-0418">Kinase</keyword>
<evidence type="ECO:0000256" key="3">
    <source>
        <dbReference type="ARBA" id="ARBA00022777"/>
    </source>
</evidence>
<dbReference type="STRING" id="65489.A0A0D3FFN6"/>
<keyword evidence="10" id="KW-1185">Reference proteome</keyword>
<dbReference type="HOGENOM" id="CLU_000288_63_23_1"/>
<dbReference type="PaxDb" id="65489-OBART03G09000.1"/>
<keyword evidence="6" id="KW-0723">Serine/threonine-protein kinase</keyword>
<dbReference type="GO" id="GO:0004674">
    <property type="term" value="F:protein serine/threonine kinase activity"/>
    <property type="evidence" value="ECO:0007669"/>
    <property type="project" value="UniProtKB-KW"/>
</dbReference>
<evidence type="ECO:0000256" key="6">
    <source>
        <dbReference type="RuleBase" id="RU000304"/>
    </source>
</evidence>
<evidence type="ECO:0000313" key="9">
    <source>
        <dbReference type="EnsemblPlants" id="OBART03G09000.1"/>
    </source>
</evidence>
<feature type="region of interest" description="Disordered" evidence="7">
    <location>
        <begin position="18"/>
        <end position="42"/>
    </location>
</feature>
<dbReference type="EnsemblPlants" id="OBART03G09000.1">
    <property type="protein sequence ID" value="OBART03G09000.1"/>
    <property type="gene ID" value="OBART03G09000"/>
</dbReference>
<proteinExistence type="inferred from homology"/>
<dbReference type="PANTHER" id="PTHR24361">
    <property type="entry name" value="MITOGEN-ACTIVATED KINASE KINASE KINASE"/>
    <property type="match status" value="1"/>
</dbReference>
<dbReference type="PROSITE" id="PS00107">
    <property type="entry name" value="PROTEIN_KINASE_ATP"/>
    <property type="match status" value="1"/>
</dbReference>
<feature type="compositionally biased region" description="Low complexity" evidence="7">
    <location>
        <begin position="29"/>
        <end position="38"/>
    </location>
</feature>
<dbReference type="InterPro" id="IPR000719">
    <property type="entry name" value="Prot_kinase_dom"/>
</dbReference>
<dbReference type="InterPro" id="IPR053235">
    <property type="entry name" value="Ser_Thr_kinase"/>
</dbReference>
<feature type="binding site" evidence="5">
    <location>
        <position position="81"/>
    </location>
    <ligand>
        <name>ATP</name>
        <dbReference type="ChEBI" id="CHEBI:30616"/>
    </ligand>
</feature>
<dbReference type="InterPro" id="IPR017441">
    <property type="entry name" value="Protein_kinase_ATP_BS"/>
</dbReference>
<keyword evidence="2 5" id="KW-0547">Nucleotide-binding</keyword>
<dbReference type="AlphaFoldDB" id="A0A0D3FFN6"/>
<dbReference type="PANTHER" id="PTHR24361:SF844">
    <property type="entry name" value="MITOGEN ACTIVATED PROTEIN KINASE KINASE 1.2"/>
    <property type="match status" value="1"/>
</dbReference>
<dbReference type="eggNOG" id="KOG0581">
    <property type="taxonomic scope" value="Eukaryota"/>
</dbReference>
<dbReference type="GO" id="GO:0005524">
    <property type="term" value="F:ATP binding"/>
    <property type="evidence" value="ECO:0007669"/>
    <property type="project" value="UniProtKB-UniRule"/>
</dbReference>
<dbReference type="Gene3D" id="1.10.510.10">
    <property type="entry name" value="Transferase(Phosphotransferase) domain 1"/>
    <property type="match status" value="1"/>
</dbReference>
<keyword evidence="1" id="KW-0808">Transferase</keyword>
<evidence type="ECO:0000256" key="7">
    <source>
        <dbReference type="SAM" id="MobiDB-lite"/>
    </source>
</evidence>
<keyword evidence="4 5" id="KW-0067">ATP-binding</keyword>
<feature type="domain" description="Protein kinase" evidence="8">
    <location>
        <begin position="49"/>
        <end position="290"/>
    </location>
</feature>
<accession>A0A0D3FFN6</accession>
<dbReference type="Gramene" id="OBART03G09000.1">
    <property type="protein sequence ID" value="OBART03G09000.1"/>
    <property type="gene ID" value="OBART03G09000"/>
</dbReference>
<dbReference type="InterPro" id="IPR008271">
    <property type="entry name" value="Ser/Thr_kinase_AS"/>
</dbReference>
<comment type="similarity">
    <text evidence="6">Belongs to the protein kinase superfamily.</text>
</comment>
<evidence type="ECO:0000256" key="1">
    <source>
        <dbReference type="ARBA" id="ARBA00022679"/>
    </source>
</evidence>
<protein>
    <recommendedName>
        <fullName evidence="8">Protein kinase domain-containing protein</fullName>
    </recommendedName>
</protein>
<reference evidence="9" key="1">
    <citation type="journal article" date="2009" name="Rice">
        <title>De Novo Next Generation Sequencing of Plant Genomes.</title>
        <authorList>
            <person name="Rounsley S."/>
            <person name="Marri P.R."/>
            <person name="Yu Y."/>
            <person name="He R."/>
            <person name="Sisneros N."/>
            <person name="Goicoechea J.L."/>
            <person name="Lee S.J."/>
            <person name="Angelova A."/>
            <person name="Kudrna D."/>
            <person name="Luo M."/>
            <person name="Affourtit J."/>
            <person name="Desany B."/>
            <person name="Knight J."/>
            <person name="Niazi F."/>
            <person name="Egholm M."/>
            <person name="Wing R.A."/>
        </authorList>
    </citation>
    <scope>NUCLEOTIDE SEQUENCE [LARGE SCALE GENOMIC DNA]</scope>
    <source>
        <strain evidence="9">cv. IRGC 105608</strain>
    </source>
</reference>
<evidence type="ECO:0000259" key="8">
    <source>
        <dbReference type="PROSITE" id="PS50011"/>
    </source>
</evidence>
<evidence type="ECO:0000256" key="5">
    <source>
        <dbReference type="PROSITE-ProRule" id="PRU10141"/>
    </source>
</evidence>
<evidence type="ECO:0000256" key="4">
    <source>
        <dbReference type="ARBA" id="ARBA00022840"/>
    </source>
</evidence>
<organism evidence="9">
    <name type="scientific">Oryza barthii</name>
    <dbReference type="NCBI Taxonomy" id="65489"/>
    <lineage>
        <taxon>Eukaryota</taxon>
        <taxon>Viridiplantae</taxon>
        <taxon>Streptophyta</taxon>
        <taxon>Embryophyta</taxon>
        <taxon>Tracheophyta</taxon>
        <taxon>Spermatophyta</taxon>
        <taxon>Magnoliopsida</taxon>
        <taxon>Liliopsida</taxon>
        <taxon>Poales</taxon>
        <taxon>Poaceae</taxon>
        <taxon>BOP clade</taxon>
        <taxon>Oryzoideae</taxon>
        <taxon>Oryzeae</taxon>
        <taxon>Oryzinae</taxon>
        <taxon>Oryza</taxon>
    </lineage>
</organism>
<dbReference type="Proteomes" id="UP000026960">
    <property type="component" value="Chromosome 3"/>
</dbReference>
<dbReference type="Pfam" id="PF00069">
    <property type="entry name" value="Pkinase"/>
    <property type="match status" value="1"/>
</dbReference>
<sequence length="290" mass="30985">MALVRQRRHLPHLTLPLDHFALRPPPAPQQQQQPAVAPSTSSDVRLSDFERISVLGHGNGGTVYKARHRRGCPAQQPLALKLFAAGDLSAAREAEILRLAADAPHVVRLHAVVPSAAGGVEEPAALALELMPGGSLAGLLRRLGRPMGERPIAAVARQALLGLEALHALRIVHRDLKPSNLLLGADGEVKIADFGAGKVLRRRLDPCASYVGTAAYMSPGEMLRRGAGDAGRRVGGVPGLRVAVPREEGRAARVGRRAARAPVHRRAGRRRCAALARRARRRGGAERRSI</sequence>
<name>A0A0D3FFN6_9ORYZ</name>
<evidence type="ECO:0000313" key="10">
    <source>
        <dbReference type="Proteomes" id="UP000026960"/>
    </source>
</evidence>
<dbReference type="InterPro" id="IPR011009">
    <property type="entry name" value="Kinase-like_dom_sf"/>
</dbReference>
<evidence type="ECO:0000256" key="2">
    <source>
        <dbReference type="ARBA" id="ARBA00022741"/>
    </source>
</evidence>
<dbReference type="SMART" id="SM00220">
    <property type="entry name" value="S_TKc"/>
    <property type="match status" value="1"/>
</dbReference>
<dbReference type="GO" id="GO:0005737">
    <property type="term" value="C:cytoplasm"/>
    <property type="evidence" value="ECO:0007669"/>
    <property type="project" value="TreeGrafter"/>
</dbReference>
<dbReference type="SUPFAM" id="SSF56112">
    <property type="entry name" value="Protein kinase-like (PK-like)"/>
    <property type="match status" value="1"/>
</dbReference>
<dbReference type="PROSITE" id="PS50011">
    <property type="entry name" value="PROTEIN_KINASE_DOM"/>
    <property type="match status" value="1"/>
</dbReference>